<dbReference type="PANTHER" id="PTHR36699">
    <property type="entry name" value="LD-TRANSPEPTIDASE"/>
    <property type="match status" value="1"/>
</dbReference>
<dbReference type="PANTHER" id="PTHR36699:SF1">
    <property type="entry name" value="L,D-TRANSPEPTIDASE YAFK-RELATED"/>
    <property type="match status" value="1"/>
</dbReference>
<keyword evidence="11" id="KW-1185">Reference proteome</keyword>
<feature type="active site" description="Nucleophile" evidence="7">
    <location>
        <position position="171"/>
    </location>
</feature>
<evidence type="ECO:0000256" key="5">
    <source>
        <dbReference type="ARBA" id="ARBA00022984"/>
    </source>
</evidence>
<dbReference type="PROSITE" id="PS52029">
    <property type="entry name" value="LD_TPASE"/>
    <property type="match status" value="1"/>
</dbReference>
<dbReference type="GO" id="GO:0004180">
    <property type="term" value="F:carboxypeptidase activity"/>
    <property type="evidence" value="ECO:0007669"/>
    <property type="project" value="UniProtKB-ARBA"/>
</dbReference>
<accession>A0A378QFY5</accession>
<evidence type="ECO:0000256" key="7">
    <source>
        <dbReference type="PROSITE-ProRule" id="PRU01373"/>
    </source>
</evidence>
<keyword evidence="3" id="KW-0808">Transferase</keyword>
<dbReference type="GO" id="GO:0071555">
    <property type="term" value="P:cell wall organization"/>
    <property type="evidence" value="ECO:0007669"/>
    <property type="project" value="UniProtKB-UniRule"/>
</dbReference>
<dbReference type="InterPro" id="IPR038063">
    <property type="entry name" value="Transpep_catalytic_dom"/>
</dbReference>
<feature type="chain" id="PRO_5016780787" evidence="8">
    <location>
        <begin position="21"/>
        <end position="196"/>
    </location>
</feature>
<organism evidence="10 11">
    <name type="scientific">Moraxella lacunata</name>
    <dbReference type="NCBI Taxonomy" id="477"/>
    <lineage>
        <taxon>Bacteria</taxon>
        <taxon>Pseudomonadati</taxon>
        <taxon>Pseudomonadota</taxon>
        <taxon>Gammaproteobacteria</taxon>
        <taxon>Moraxellales</taxon>
        <taxon>Moraxellaceae</taxon>
        <taxon>Moraxella</taxon>
    </lineage>
</organism>
<dbReference type="CDD" id="cd16913">
    <property type="entry name" value="YkuD_like"/>
    <property type="match status" value="1"/>
</dbReference>
<evidence type="ECO:0000256" key="2">
    <source>
        <dbReference type="ARBA" id="ARBA00005992"/>
    </source>
</evidence>
<dbReference type="Proteomes" id="UP000254107">
    <property type="component" value="Unassembled WGS sequence"/>
</dbReference>
<protein>
    <submittedName>
        <fullName evidence="10">Uncharacterized protein conserved in bacteria</fullName>
    </submittedName>
</protein>
<evidence type="ECO:0000259" key="9">
    <source>
        <dbReference type="PROSITE" id="PS52029"/>
    </source>
</evidence>
<dbReference type="GO" id="GO:0016740">
    <property type="term" value="F:transferase activity"/>
    <property type="evidence" value="ECO:0007669"/>
    <property type="project" value="UniProtKB-KW"/>
</dbReference>
<evidence type="ECO:0000256" key="1">
    <source>
        <dbReference type="ARBA" id="ARBA00004752"/>
    </source>
</evidence>
<evidence type="ECO:0000256" key="3">
    <source>
        <dbReference type="ARBA" id="ARBA00022679"/>
    </source>
</evidence>
<dbReference type="GO" id="GO:0008360">
    <property type="term" value="P:regulation of cell shape"/>
    <property type="evidence" value="ECO:0007669"/>
    <property type="project" value="UniProtKB-UniRule"/>
</dbReference>
<evidence type="ECO:0000313" key="11">
    <source>
        <dbReference type="Proteomes" id="UP000254107"/>
    </source>
</evidence>
<keyword evidence="6 7" id="KW-0961">Cell wall biogenesis/degradation</keyword>
<feature type="signal peptide" evidence="8">
    <location>
        <begin position="1"/>
        <end position="20"/>
    </location>
</feature>
<dbReference type="AlphaFoldDB" id="A0A378QFY5"/>
<keyword evidence="4 7" id="KW-0133">Cell shape</keyword>
<dbReference type="Gene3D" id="2.40.440.10">
    <property type="entry name" value="L,D-transpeptidase catalytic domain-like"/>
    <property type="match status" value="1"/>
</dbReference>
<gene>
    <name evidence="10" type="ORF">NCTC7911_01114</name>
</gene>
<dbReference type="Pfam" id="PF03734">
    <property type="entry name" value="YkuD"/>
    <property type="match status" value="1"/>
</dbReference>
<proteinExistence type="inferred from homology"/>
<keyword evidence="5 7" id="KW-0573">Peptidoglycan synthesis</keyword>
<evidence type="ECO:0000256" key="6">
    <source>
        <dbReference type="ARBA" id="ARBA00023316"/>
    </source>
</evidence>
<evidence type="ECO:0000256" key="4">
    <source>
        <dbReference type="ARBA" id="ARBA00022960"/>
    </source>
</evidence>
<evidence type="ECO:0000313" key="10">
    <source>
        <dbReference type="EMBL" id="STY99735.1"/>
    </source>
</evidence>
<dbReference type="UniPathway" id="UPA00219"/>
<feature type="domain" description="L,D-TPase catalytic" evidence="9">
    <location>
        <begin position="58"/>
        <end position="195"/>
    </location>
</feature>
<dbReference type="SUPFAM" id="SSF141523">
    <property type="entry name" value="L,D-transpeptidase catalytic domain-like"/>
    <property type="match status" value="1"/>
</dbReference>
<reference evidence="10 11" key="1">
    <citation type="submission" date="2018-06" db="EMBL/GenBank/DDBJ databases">
        <authorList>
            <consortium name="Pathogen Informatics"/>
            <person name="Doyle S."/>
        </authorList>
    </citation>
    <scope>NUCLEOTIDE SEQUENCE [LARGE SCALE GENOMIC DNA]</scope>
    <source>
        <strain evidence="10 11">NCTC7911</strain>
    </source>
</reference>
<dbReference type="GO" id="GO:0009252">
    <property type="term" value="P:peptidoglycan biosynthetic process"/>
    <property type="evidence" value="ECO:0007669"/>
    <property type="project" value="UniProtKB-UniPathway"/>
</dbReference>
<feature type="active site" description="Proton donor/acceptor" evidence="7">
    <location>
        <position position="148"/>
    </location>
</feature>
<comment type="pathway">
    <text evidence="1 7">Cell wall biogenesis; peptidoglycan biosynthesis.</text>
</comment>
<name>A0A378QFY5_MORLA</name>
<comment type="similarity">
    <text evidence="2">Belongs to the YkuD family.</text>
</comment>
<dbReference type="EMBL" id="UGQC01000001">
    <property type="protein sequence ID" value="STY99735.1"/>
    <property type="molecule type" value="Genomic_DNA"/>
</dbReference>
<dbReference type="GeneID" id="302269735"/>
<dbReference type="RefSeq" id="WP_211271055.1">
    <property type="nucleotide sequence ID" value="NZ_MXAN01000023.1"/>
</dbReference>
<sequence length="196" mass="21537">MMKKRFALPLFAIIILSAFGFNFYQNSPANPTAHATTLSPRQLELVNQPPLRAGTQIDKLIVYKSKREMHALYQGSLVKIYPISLGKNPIGHKEFEGDMKTPEGIYTINDRNANSSYHKNLGISYPNEADIAHAKAHGKSAGGAIKIHGIKNGLGDIIGANHLLKDWTHGCIAVTDRQIDQLFVAVVENAVIEILP</sequence>
<evidence type="ECO:0000256" key="8">
    <source>
        <dbReference type="SAM" id="SignalP"/>
    </source>
</evidence>
<dbReference type="InterPro" id="IPR005490">
    <property type="entry name" value="LD_TPept_cat_dom"/>
</dbReference>
<keyword evidence="8" id="KW-0732">Signal</keyword>